<dbReference type="PANTHER" id="PTHR10264:SF83">
    <property type="entry name" value="BLL5629 PROTEIN"/>
    <property type="match status" value="1"/>
</dbReference>
<dbReference type="Pfam" id="PF01145">
    <property type="entry name" value="Band_7"/>
    <property type="match status" value="1"/>
</dbReference>
<dbReference type="GO" id="GO:0098552">
    <property type="term" value="C:side of membrane"/>
    <property type="evidence" value="ECO:0007669"/>
    <property type="project" value="UniProtKB-ARBA"/>
</dbReference>
<evidence type="ECO:0000256" key="1">
    <source>
        <dbReference type="ARBA" id="ARBA00004167"/>
    </source>
</evidence>
<evidence type="ECO:0000313" key="4">
    <source>
        <dbReference type="EMBL" id="EDM26082.1"/>
    </source>
</evidence>
<evidence type="ECO:0000256" key="2">
    <source>
        <dbReference type="ARBA" id="ARBA00008164"/>
    </source>
</evidence>
<dbReference type="FunFam" id="3.30.479.30:FF:000004">
    <property type="entry name" value="Putative membrane protease family, stomatin"/>
    <property type="match status" value="1"/>
</dbReference>
<dbReference type="Gene3D" id="3.30.479.30">
    <property type="entry name" value="Band 7 domain"/>
    <property type="match status" value="1"/>
</dbReference>
<dbReference type="GO" id="GO:0005886">
    <property type="term" value="C:plasma membrane"/>
    <property type="evidence" value="ECO:0007669"/>
    <property type="project" value="InterPro"/>
</dbReference>
<dbReference type="SMART" id="SM00244">
    <property type="entry name" value="PHB"/>
    <property type="match status" value="1"/>
</dbReference>
<feature type="domain" description="Band 7" evidence="3">
    <location>
        <begin position="65"/>
        <end position="355"/>
    </location>
</feature>
<dbReference type="InterPro" id="IPR043202">
    <property type="entry name" value="Band-7_stomatin-like"/>
</dbReference>
<evidence type="ECO:0000313" key="5">
    <source>
        <dbReference type="Proteomes" id="UP000004947"/>
    </source>
</evidence>
<comment type="caution">
    <text evidence="4">The sequence shown here is derived from an EMBL/GenBank/DDBJ whole genome shotgun (WGS) entry which is preliminary data.</text>
</comment>
<organism evidence="4 5">
    <name type="scientific">Lentisphaera araneosa HTCC2155</name>
    <dbReference type="NCBI Taxonomy" id="313628"/>
    <lineage>
        <taxon>Bacteria</taxon>
        <taxon>Pseudomonadati</taxon>
        <taxon>Lentisphaerota</taxon>
        <taxon>Lentisphaeria</taxon>
        <taxon>Lentisphaerales</taxon>
        <taxon>Lentisphaeraceae</taxon>
        <taxon>Lentisphaera</taxon>
    </lineage>
</organism>
<dbReference type="OrthoDB" id="5501731at2"/>
<dbReference type="CDD" id="cd13438">
    <property type="entry name" value="SPFH_eoslipins_u2"/>
    <property type="match status" value="1"/>
</dbReference>
<comment type="subcellular location">
    <subcellularLocation>
        <location evidence="1">Membrane</location>
        <topology evidence="1">Single-pass membrane protein</topology>
    </subcellularLocation>
</comment>
<dbReference type="EMBL" id="ABCK01000020">
    <property type="protein sequence ID" value="EDM26082.1"/>
    <property type="molecule type" value="Genomic_DNA"/>
</dbReference>
<comment type="similarity">
    <text evidence="2">Belongs to the band 7/mec-2 family.</text>
</comment>
<reference evidence="4 5" key="1">
    <citation type="journal article" date="2010" name="J. Bacteriol.">
        <title>Genome sequence of Lentisphaera araneosa HTCC2155T, the type species of the order Lentisphaerales in the phylum Lentisphaerae.</title>
        <authorList>
            <person name="Thrash J.C."/>
            <person name="Cho J.C."/>
            <person name="Vergin K.L."/>
            <person name="Morris R.M."/>
            <person name="Giovannoni S.J."/>
        </authorList>
    </citation>
    <scope>NUCLEOTIDE SEQUENCE [LARGE SCALE GENOMIC DNA]</scope>
    <source>
        <strain evidence="4 5">HTCC2155</strain>
    </source>
</reference>
<gene>
    <name evidence="4" type="ORF">LNTAR_04511</name>
</gene>
<dbReference type="RefSeq" id="WP_007280128.1">
    <property type="nucleotide sequence ID" value="NZ_ABCK01000020.1"/>
</dbReference>
<dbReference type="eggNOG" id="COG0330">
    <property type="taxonomic scope" value="Bacteria"/>
</dbReference>
<evidence type="ECO:0000259" key="3">
    <source>
        <dbReference type="SMART" id="SM00244"/>
    </source>
</evidence>
<proteinExistence type="inferred from homology"/>
<dbReference type="STRING" id="313628.LNTAR_04511"/>
<accession>A6DQK1</accession>
<dbReference type="Proteomes" id="UP000004947">
    <property type="component" value="Unassembled WGS sequence"/>
</dbReference>
<dbReference type="SUPFAM" id="SSF117892">
    <property type="entry name" value="Band 7/SPFH domain"/>
    <property type="match status" value="1"/>
</dbReference>
<name>A6DQK1_9BACT</name>
<keyword evidence="5" id="KW-1185">Reference proteome</keyword>
<dbReference type="InterPro" id="IPR001107">
    <property type="entry name" value="Band_7"/>
</dbReference>
<dbReference type="PANTHER" id="PTHR10264">
    <property type="entry name" value="BAND 7 PROTEIN-RELATED"/>
    <property type="match status" value="1"/>
</dbReference>
<sequence>MIKVKEYERALKFVKGEFKAVLKAGRYFAKPLANVQFEIYDVRQLQLKSEHLDFIWRNRDWATDMEIVKVLEGERGILKINGRVERFLEPGIHAYWTVFEKVEIEIYKVSKVFVHADLENMSRRAEIFPDLEFFSLEDNKRALITVNGRFYDVFSASIFAFWKEGNKVEVESLSVDEVFINHSRMNDMLRSSSALVEKVDVNAGQIALVNIDGKLEHRFEEGRYAYWKNIRKVDVTIVDLRESTFEISGQEIMTEDKVSLRVNALVTYKVQDAVKAIQEFQDYQAALYKEAQMILRSAIGARDLDSLLSDKESLEQFVESSIKDAGLKMGLAVRSLGLKDIILPGDMKDILNRVTEARKVAEASYITRREETAAMRSQANTAKIMEQNPILLKLREIEMAEKVANNADITIIAGDKSVIDGMRSLA</sequence>
<protein>
    <recommendedName>
        <fullName evidence="3">Band 7 domain-containing protein</fullName>
    </recommendedName>
</protein>
<dbReference type="AlphaFoldDB" id="A6DQK1"/>
<dbReference type="InterPro" id="IPR036013">
    <property type="entry name" value="Band_7/SPFH_dom_sf"/>
</dbReference>